<name>A0ACD4NIQ8_9HYPH</name>
<evidence type="ECO:0000313" key="2">
    <source>
        <dbReference type="Proteomes" id="UP001163223"/>
    </source>
</evidence>
<organism evidence="1 2">
    <name type="scientific">Antarcticirhabdus aurantiaca</name>
    <dbReference type="NCBI Taxonomy" id="2606717"/>
    <lineage>
        <taxon>Bacteria</taxon>
        <taxon>Pseudomonadati</taxon>
        <taxon>Pseudomonadota</taxon>
        <taxon>Alphaproteobacteria</taxon>
        <taxon>Hyphomicrobiales</taxon>
        <taxon>Aurantimonadaceae</taxon>
        <taxon>Antarcticirhabdus</taxon>
    </lineage>
</organism>
<accession>A0ACD4NIQ8</accession>
<keyword evidence="2" id="KW-1185">Reference proteome</keyword>
<gene>
    <name evidence="1" type="ORF">OXU80_17350</name>
</gene>
<sequence length="53" mass="5622">MLTALIALFGLSFSFVTNGGTKRAGSVFASETGESCSYEQGVVCPVQVDRKVY</sequence>
<proteinExistence type="predicted"/>
<dbReference type="Proteomes" id="UP001163223">
    <property type="component" value="Chromosome"/>
</dbReference>
<reference evidence="1" key="1">
    <citation type="submission" date="2022-11" db="EMBL/GenBank/DDBJ databases">
        <title>beta-Carotene-producing bacterium, Jeongeuplla avenae sp. nov., alleviates the salt stress of Arabidopsis seedlings.</title>
        <authorList>
            <person name="Jiang L."/>
            <person name="Lee J."/>
        </authorList>
    </citation>
    <scope>NUCLEOTIDE SEQUENCE</scope>
    <source>
        <strain evidence="1">DY_R2A_6</strain>
    </source>
</reference>
<evidence type="ECO:0000313" key="1">
    <source>
        <dbReference type="EMBL" id="WAJ26631.1"/>
    </source>
</evidence>
<protein>
    <submittedName>
        <fullName evidence="1">Uncharacterized protein</fullName>
    </submittedName>
</protein>
<dbReference type="EMBL" id="CP113520">
    <property type="protein sequence ID" value="WAJ26631.1"/>
    <property type="molecule type" value="Genomic_DNA"/>
</dbReference>